<dbReference type="PANTHER" id="PTHR13483:SF11">
    <property type="entry name" value="ZINC FINGER HIT DOMAIN-CONTAINING PROTEIN 3"/>
    <property type="match status" value="1"/>
</dbReference>
<evidence type="ECO:0000256" key="6">
    <source>
        <dbReference type="PROSITE-ProRule" id="PRU00453"/>
    </source>
</evidence>
<dbReference type="GeneID" id="89995153"/>
<name>A0ABR0S419_9EURO</name>
<evidence type="ECO:0000256" key="2">
    <source>
        <dbReference type="ARBA" id="ARBA00022771"/>
    </source>
</evidence>
<dbReference type="RefSeq" id="XP_064735641.1">
    <property type="nucleotide sequence ID" value="XM_064870144.1"/>
</dbReference>
<evidence type="ECO:0000259" key="8">
    <source>
        <dbReference type="PROSITE" id="PS51083"/>
    </source>
</evidence>
<sequence>MSHEILLTDLCAICHVNAIKYTCPRCGIHTCSLPCVKKHKTWAQCSGIRNPAEYRKRAELATPSSIDKDFNFITNVERAITKADDDVLSRDIGLAPVRQLRRVDARPKVEMEIEQRGVKVVKAPKRLSRAKQNKTHWVGQQKSVMWTVEWICSDGERITGSALESRTLGEAYINIVGKKKIKRKRRLSTHDQAGPQPQPKVAKQEADGVLQTKPTKENEARKELTTSSSADEQLLNGMHFYLHNPQTSSKFKCLIPLPTRNTIRAALEGQTVLEYPTVYVKNESPEELKDPFISQDEYQKRHGDDIPINLAPPLEDGEIEDPTESSLPVDVIPEKVLEVLAQDLAA</sequence>
<comment type="caution">
    <text evidence="9">The sequence shown here is derived from an EMBL/GenBank/DDBJ whole genome shotgun (WGS) entry which is preliminary data.</text>
</comment>
<dbReference type="Gene3D" id="3.30.60.190">
    <property type="match status" value="1"/>
</dbReference>
<evidence type="ECO:0000313" key="10">
    <source>
        <dbReference type="Proteomes" id="UP001334248"/>
    </source>
</evidence>
<organism evidence="9 10">
    <name type="scientific">Knufia obscura</name>
    <dbReference type="NCBI Taxonomy" id="1635080"/>
    <lineage>
        <taxon>Eukaryota</taxon>
        <taxon>Fungi</taxon>
        <taxon>Dikarya</taxon>
        <taxon>Ascomycota</taxon>
        <taxon>Pezizomycotina</taxon>
        <taxon>Eurotiomycetes</taxon>
        <taxon>Chaetothyriomycetidae</taxon>
        <taxon>Chaetothyriales</taxon>
        <taxon>Trichomeriaceae</taxon>
        <taxon>Knufia</taxon>
    </lineage>
</organism>
<dbReference type="PROSITE" id="PS51083">
    <property type="entry name" value="ZF_HIT"/>
    <property type="match status" value="1"/>
</dbReference>
<dbReference type="Pfam" id="PF25790">
    <property type="entry name" value="BCD1"/>
    <property type="match status" value="1"/>
</dbReference>
<keyword evidence="2 6" id="KW-0863">Zinc-finger</keyword>
<dbReference type="Pfam" id="PF04438">
    <property type="entry name" value="zf-HIT"/>
    <property type="match status" value="1"/>
</dbReference>
<dbReference type="CDD" id="cd23023">
    <property type="entry name" value="zf-HIT_BCD1"/>
    <property type="match status" value="1"/>
</dbReference>
<dbReference type="InterPro" id="IPR057721">
    <property type="entry name" value="BCD1_alpha/beta"/>
</dbReference>
<evidence type="ECO:0000256" key="4">
    <source>
        <dbReference type="ARBA" id="ARBA00049598"/>
    </source>
</evidence>
<dbReference type="InterPro" id="IPR007529">
    <property type="entry name" value="Znf_HIT"/>
</dbReference>
<gene>
    <name evidence="9" type="ORF">PMZ80_001704</name>
</gene>
<dbReference type="SUPFAM" id="SSF144232">
    <property type="entry name" value="HIT/MYND zinc finger-like"/>
    <property type="match status" value="1"/>
</dbReference>
<protein>
    <recommendedName>
        <fullName evidence="8">HIT-type domain-containing protein</fullName>
    </recommendedName>
</protein>
<keyword evidence="10" id="KW-1185">Reference proteome</keyword>
<feature type="domain" description="HIT-type" evidence="8">
    <location>
        <begin position="11"/>
        <end position="45"/>
    </location>
</feature>
<feature type="region of interest" description="Disordered" evidence="7">
    <location>
        <begin position="183"/>
        <end position="229"/>
    </location>
</feature>
<dbReference type="PANTHER" id="PTHR13483">
    <property type="entry name" value="BOX C_D SNORNA PROTEIN 1-RELATED"/>
    <property type="match status" value="1"/>
</dbReference>
<evidence type="ECO:0000256" key="3">
    <source>
        <dbReference type="ARBA" id="ARBA00022833"/>
    </source>
</evidence>
<dbReference type="Proteomes" id="UP001334248">
    <property type="component" value="Unassembled WGS sequence"/>
</dbReference>
<keyword evidence="1" id="KW-0479">Metal-binding</keyword>
<dbReference type="EMBL" id="JAVHJV010000001">
    <property type="protein sequence ID" value="KAK5947551.1"/>
    <property type="molecule type" value="Genomic_DNA"/>
</dbReference>
<feature type="region of interest" description="Disordered" evidence="7">
    <location>
        <begin position="303"/>
        <end position="327"/>
    </location>
</feature>
<evidence type="ECO:0000313" key="9">
    <source>
        <dbReference type="EMBL" id="KAK5947551.1"/>
    </source>
</evidence>
<proteinExistence type="inferred from homology"/>
<accession>A0ABR0S419</accession>
<dbReference type="InterPro" id="IPR051639">
    <property type="entry name" value="BCD1"/>
</dbReference>
<evidence type="ECO:0000256" key="7">
    <source>
        <dbReference type="SAM" id="MobiDB-lite"/>
    </source>
</evidence>
<feature type="compositionally biased region" description="Basic and acidic residues" evidence="7">
    <location>
        <begin position="214"/>
        <end position="224"/>
    </location>
</feature>
<keyword evidence="3" id="KW-0862">Zinc</keyword>
<evidence type="ECO:0000256" key="5">
    <source>
        <dbReference type="ARBA" id="ARBA00049654"/>
    </source>
</evidence>
<comment type="similarity">
    <text evidence="5">Belongs to the BCD1 family.</text>
</comment>
<reference evidence="9 10" key="1">
    <citation type="journal article" date="2023" name="Res Sq">
        <title>Genomic and morphological characterization of Knufia obscura isolated from the Mars 2020 spacecraft assembly facility.</title>
        <authorList>
            <person name="Chander A.M."/>
            <person name="Teixeira M.M."/>
            <person name="Singh N.K."/>
            <person name="Williams M.P."/>
            <person name="Parker C.W."/>
            <person name="Leo P."/>
            <person name="Stajich J.E."/>
            <person name="Torok T."/>
            <person name="Tighe S."/>
            <person name="Mason C.E."/>
            <person name="Venkateswaran K."/>
        </authorList>
    </citation>
    <scope>NUCLEOTIDE SEQUENCE [LARGE SCALE GENOMIC DNA]</scope>
    <source>
        <strain evidence="9 10">CCFEE 5817</strain>
    </source>
</reference>
<comment type="function">
    <text evidence="4">Required for box C/D snoRNAs accumulation involved in snoRNA processing, snoRNA transport to the nucleolus and ribosome biogenesis.</text>
</comment>
<evidence type="ECO:0000256" key="1">
    <source>
        <dbReference type="ARBA" id="ARBA00022723"/>
    </source>
</evidence>